<dbReference type="RefSeq" id="WP_249698662.1">
    <property type="nucleotide sequence ID" value="NZ_JAMFLX010000006.1"/>
</dbReference>
<evidence type="ECO:0000313" key="3">
    <source>
        <dbReference type="Proteomes" id="UP001203338"/>
    </source>
</evidence>
<protein>
    <submittedName>
        <fullName evidence="2">Uncharacterized protein</fullName>
    </submittedName>
</protein>
<dbReference type="EMBL" id="JAMFLX010000006">
    <property type="protein sequence ID" value="MCL6269608.1"/>
    <property type="molecule type" value="Genomic_DNA"/>
</dbReference>
<dbReference type="Proteomes" id="UP001203338">
    <property type="component" value="Unassembled WGS sequence"/>
</dbReference>
<reference evidence="2 3" key="1">
    <citation type="submission" date="2022-05" db="EMBL/GenBank/DDBJ databases">
        <authorList>
            <person name="Park J.-S."/>
        </authorList>
    </citation>
    <scope>NUCLEOTIDE SEQUENCE [LARGE SCALE GENOMIC DNA]</scope>
    <source>
        <strain evidence="2 3">2012CJ34-2</strain>
    </source>
</reference>
<organism evidence="2 3">
    <name type="scientific">Parendozoicomonas callyspongiae</name>
    <dbReference type="NCBI Taxonomy" id="2942213"/>
    <lineage>
        <taxon>Bacteria</taxon>
        <taxon>Pseudomonadati</taxon>
        <taxon>Pseudomonadota</taxon>
        <taxon>Gammaproteobacteria</taxon>
        <taxon>Oceanospirillales</taxon>
        <taxon>Endozoicomonadaceae</taxon>
        <taxon>Parendozoicomonas</taxon>
    </lineage>
</organism>
<gene>
    <name evidence="2" type="ORF">M3P05_06595</name>
</gene>
<accession>A0ABT0PGH6</accession>
<name>A0ABT0PGH6_9GAMM</name>
<keyword evidence="3" id="KW-1185">Reference proteome</keyword>
<evidence type="ECO:0000256" key="1">
    <source>
        <dbReference type="SAM" id="MobiDB-lite"/>
    </source>
</evidence>
<feature type="compositionally biased region" description="Polar residues" evidence="1">
    <location>
        <begin position="592"/>
        <end position="607"/>
    </location>
</feature>
<proteinExistence type="predicted"/>
<sequence>MKCVAEKKILEAYSYPNVPDKYRGDNLQILDHALNVAEYYAEQTSGTPHFYKTIEDIYKYFEKGHIRSSGKISAQQRELIHRLAEVLLKASEAKPEKIKVFNQIGRLVSSLRDSGYGVSPTDAVAMDLAMSELSHWMTGKNVSGKKLDALAESVSCLVRAAVTASRNTGSRKGCFDEDKVLEVLGRLNVSIERLLEDNDFKGFHESHLKLLSEIIDDSKLSKHFSPEQLTRVNMLLARGYFLVSLKAERHKQRCLRASATHHLAEAQKAGMSPVQELEGRLIYAHLLAQQEKNDQLQDQLLLAAQAGSRYAHNVLFMSRLGLHEELFLPGNPVKALKLWLKGIPQSPPTWFERLLFNSSDLVEIQSAPAHNCALAVLNSISDGRLDAKGQAYLHQLEILEPVQAELLESILLIKQGRADDAVEKLVPLIKNSGVAAHLAGFLVSKSALGGLDPEQIQTLYNHAILGGDCSAGLDLGRLYISRKEYDLALEILEPAADFFRNNHLYDELTECHELLNSIPHKDADVVESSNPPPKQKPAAAASRKRKPKKEPKQESRVQTHRKQNPVPVVQTNAVDVINVEDDEHSDTSSDSGFESGSKGSTPITSDTEAGDPLSSDSEPSDFKSVRAKKGESYSLTQRLLDEVNSLVKEGVFDEAQKLLDSCGVSHRKQLMARKHQMQAWLYRRRFDESDYLSVVKPSLSPATQRREILGMARKQALQGLKVMLPSASDYNLENNPESLVDIEKLFISESKTLASLFAELGHAWRRLSSGRFDSPDHKKSQKLSAFADSLNPKVRRTRGLAKMAPAEPKVAVISQEEFLRRKRGGKA</sequence>
<evidence type="ECO:0000313" key="2">
    <source>
        <dbReference type="EMBL" id="MCL6269608.1"/>
    </source>
</evidence>
<feature type="region of interest" description="Disordered" evidence="1">
    <location>
        <begin position="523"/>
        <end position="628"/>
    </location>
</feature>
<comment type="caution">
    <text evidence="2">The sequence shown here is derived from an EMBL/GenBank/DDBJ whole genome shotgun (WGS) entry which is preliminary data.</text>
</comment>